<feature type="transmembrane region" description="Helical" evidence="1">
    <location>
        <begin position="12"/>
        <end position="33"/>
    </location>
</feature>
<dbReference type="NCBIfam" id="TIGR02532">
    <property type="entry name" value="IV_pilin_GFxxxE"/>
    <property type="match status" value="1"/>
</dbReference>
<dbReference type="PANTHER" id="PTHR30093:SF2">
    <property type="entry name" value="TYPE II SECRETION SYSTEM PROTEIN H"/>
    <property type="match status" value="1"/>
</dbReference>
<keyword evidence="1" id="KW-0812">Transmembrane</keyword>
<organism evidence="3 4">
    <name type="scientific">Paludisphaera mucosa</name>
    <dbReference type="NCBI Taxonomy" id="3030827"/>
    <lineage>
        <taxon>Bacteria</taxon>
        <taxon>Pseudomonadati</taxon>
        <taxon>Planctomycetota</taxon>
        <taxon>Planctomycetia</taxon>
        <taxon>Isosphaerales</taxon>
        <taxon>Isosphaeraceae</taxon>
        <taxon>Paludisphaera</taxon>
    </lineage>
</organism>
<protein>
    <submittedName>
        <fullName evidence="3">DUF1559 domain-containing protein</fullName>
    </submittedName>
</protein>
<dbReference type="PROSITE" id="PS00409">
    <property type="entry name" value="PROKAR_NTER_METHYL"/>
    <property type="match status" value="1"/>
</dbReference>
<evidence type="ECO:0000313" key="3">
    <source>
        <dbReference type="EMBL" id="MDG3003330.1"/>
    </source>
</evidence>
<feature type="domain" description="DUF1559" evidence="2">
    <location>
        <begin position="34"/>
        <end position="394"/>
    </location>
</feature>
<keyword evidence="4" id="KW-1185">Reference proteome</keyword>
<dbReference type="Pfam" id="PF07963">
    <property type="entry name" value="N_methyl"/>
    <property type="match status" value="1"/>
</dbReference>
<dbReference type="InterPro" id="IPR045584">
    <property type="entry name" value="Pilin-like"/>
</dbReference>
<keyword evidence="1" id="KW-0472">Membrane</keyword>
<comment type="caution">
    <text evidence="3">The sequence shown here is derived from an EMBL/GenBank/DDBJ whole genome shotgun (WGS) entry which is preliminary data.</text>
</comment>
<dbReference type="PANTHER" id="PTHR30093">
    <property type="entry name" value="GENERAL SECRETION PATHWAY PROTEIN G"/>
    <property type="match status" value="1"/>
</dbReference>
<gene>
    <name evidence="3" type="ORF">PZE19_06095</name>
</gene>
<dbReference type="Proteomes" id="UP001216907">
    <property type="component" value="Unassembled WGS sequence"/>
</dbReference>
<dbReference type="NCBIfam" id="TIGR04294">
    <property type="entry name" value="pre_pil_HX9DG"/>
    <property type="match status" value="1"/>
</dbReference>
<accession>A0ABT6F6W3</accession>
<keyword evidence="1" id="KW-1133">Transmembrane helix</keyword>
<evidence type="ECO:0000259" key="2">
    <source>
        <dbReference type="Pfam" id="PF07596"/>
    </source>
</evidence>
<dbReference type="EMBL" id="JARRAG010000001">
    <property type="protein sequence ID" value="MDG3003330.1"/>
    <property type="molecule type" value="Genomic_DNA"/>
</dbReference>
<dbReference type="SUPFAM" id="SSF54523">
    <property type="entry name" value="Pili subunits"/>
    <property type="match status" value="1"/>
</dbReference>
<dbReference type="RefSeq" id="WP_277859683.1">
    <property type="nucleotide sequence ID" value="NZ_JARRAG010000001.1"/>
</dbReference>
<dbReference type="Pfam" id="PF07596">
    <property type="entry name" value="SBP_bac_10"/>
    <property type="match status" value="1"/>
</dbReference>
<dbReference type="InterPro" id="IPR012902">
    <property type="entry name" value="N_methyl_site"/>
</dbReference>
<dbReference type="InterPro" id="IPR011453">
    <property type="entry name" value="DUF1559"/>
</dbReference>
<evidence type="ECO:0000256" key="1">
    <source>
        <dbReference type="SAM" id="Phobius"/>
    </source>
</evidence>
<evidence type="ECO:0000313" key="4">
    <source>
        <dbReference type="Proteomes" id="UP001216907"/>
    </source>
</evidence>
<dbReference type="InterPro" id="IPR027558">
    <property type="entry name" value="Pre_pil_HX9DG_C"/>
</dbReference>
<sequence length="425" mass="44524">MKPRRRRQGFTLIELLVVISIIGVLVGLLLPAIQSAREAARRAQCQNNLKNIGLALNNFAIRKGSYPPAGLFFEDPASLPVPKTAPQGDITKSVLYRVGDAPASTDAARAGKSWVVEILQDLDQADLANNWTQELSYLATAAPGTSTPNANIAHASLSILRCPDDSNFTANEGNLSYAANGGFARFGAYPFGWTGYSLDGGTGGSTGTMLKWDSTGTQTLAQAVQQKLGVMFINSIYNNNSTITGDDTDIPGAQNGRNPYWGGMKTTTASIVDGSGSTVLLGENTLVGYSTGTTFSGSSETNWAAPWPTFSMFIASDNVCGTSGDCTAGLAGGTSAADAQGWGAANRVGGFENIGYGQTLTIKGSFPFVTSGHPNGCNYGFCDGSVRFISNTIDGTVYAKIITPAGSKLPLPYKQLPVSQDAFIQ</sequence>
<proteinExistence type="predicted"/>
<reference evidence="3 4" key="1">
    <citation type="submission" date="2023-03" db="EMBL/GenBank/DDBJ databases">
        <title>Paludisphaera mucosa sp. nov. a novel planctomycete from northern fen.</title>
        <authorList>
            <person name="Ivanova A."/>
        </authorList>
    </citation>
    <scope>NUCLEOTIDE SEQUENCE [LARGE SCALE GENOMIC DNA]</scope>
    <source>
        <strain evidence="3 4">Pla2</strain>
    </source>
</reference>
<name>A0ABT6F6W3_9BACT</name>
<dbReference type="Gene3D" id="3.30.700.10">
    <property type="entry name" value="Glycoprotein, Type 4 Pilin"/>
    <property type="match status" value="1"/>
</dbReference>